<accession>A0A843XTD2</accession>
<evidence type="ECO:0000313" key="1">
    <source>
        <dbReference type="EMBL" id="MQM22097.1"/>
    </source>
</evidence>
<dbReference type="PANTHER" id="PTHR48436:SF1">
    <property type="entry name" value="2, PUTATIVE-RELATED"/>
    <property type="match status" value="1"/>
</dbReference>
<keyword evidence="2" id="KW-1185">Reference proteome</keyword>
<evidence type="ECO:0000313" key="2">
    <source>
        <dbReference type="Proteomes" id="UP000652761"/>
    </source>
</evidence>
<dbReference type="InterPro" id="IPR055276">
    <property type="entry name" value="NHL41-like"/>
</dbReference>
<protein>
    <submittedName>
        <fullName evidence="1">Uncharacterized protein</fullName>
    </submittedName>
</protein>
<organism evidence="1 2">
    <name type="scientific">Colocasia esculenta</name>
    <name type="common">Wild taro</name>
    <name type="synonym">Arum esculentum</name>
    <dbReference type="NCBI Taxonomy" id="4460"/>
    <lineage>
        <taxon>Eukaryota</taxon>
        <taxon>Viridiplantae</taxon>
        <taxon>Streptophyta</taxon>
        <taxon>Embryophyta</taxon>
        <taxon>Tracheophyta</taxon>
        <taxon>Spermatophyta</taxon>
        <taxon>Magnoliopsida</taxon>
        <taxon>Liliopsida</taxon>
        <taxon>Araceae</taxon>
        <taxon>Aroideae</taxon>
        <taxon>Colocasieae</taxon>
        <taxon>Colocasia</taxon>
    </lineage>
</organism>
<dbReference type="Proteomes" id="UP000652761">
    <property type="component" value="Unassembled WGS sequence"/>
</dbReference>
<dbReference type="EMBL" id="NMUH01012144">
    <property type="protein sequence ID" value="MQM22097.1"/>
    <property type="molecule type" value="Genomic_DNA"/>
</dbReference>
<dbReference type="PANTHER" id="PTHR48436">
    <property type="entry name" value="2, PUTATIVE-RELATED"/>
    <property type="match status" value="1"/>
</dbReference>
<reference evidence="1" key="1">
    <citation type="submission" date="2017-07" db="EMBL/GenBank/DDBJ databases">
        <title>Taro Niue Genome Assembly and Annotation.</title>
        <authorList>
            <person name="Atibalentja N."/>
            <person name="Keating K."/>
            <person name="Fields C.J."/>
        </authorList>
    </citation>
    <scope>NUCLEOTIDE SEQUENCE</scope>
    <source>
        <strain evidence="1">Niue_2</strain>
        <tissue evidence="1">Leaf</tissue>
    </source>
</reference>
<comment type="caution">
    <text evidence="1">The sequence shown here is derived from an EMBL/GenBank/DDBJ whole genome shotgun (WGS) entry which is preliminary data.</text>
</comment>
<proteinExistence type="predicted"/>
<gene>
    <name evidence="1" type="ORF">Taro_055146</name>
</gene>
<sequence length="354" mass="38237">MASQKLEGEEEALFHSYPCPIYYVQSPFSASHANSSDCGHPDSALLSPFPHDAFAVVPAAADANRPSCQDAASRFTLSRYSSSRGSNNSFLHEKKIVYDLGSQLDEAGREGAEGGGGGRRRQRLRVEGLVGEEEVEGGGGEKSGVWRFLALDPSASCCCISVQVAWRFMVSVGVALLLFFLATKPPSPSISVQITGVKQFLLGEGLDNTGVSTKVLTCNCSIDMPIENHSKVFGLHIRPTAMEIAFDRLVLAKSQGDAAYVGSSSSSTLRLFVGTAHRPVYGAGRAMQDLLESGSGLPLVVRLRSASRFRVVWGLIQQKYRHHAECLLVLDGTYDERHHSQTYNTTCSAATFRA</sequence>
<name>A0A843XTD2_COLES</name>
<dbReference type="AlphaFoldDB" id="A0A843XTD2"/>
<dbReference type="OrthoDB" id="777193at2759"/>